<evidence type="ECO:0000256" key="3">
    <source>
        <dbReference type="ARBA" id="ARBA00036324"/>
    </source>
</evidence>
<comment type="caution">
    <text evidence="5">The sequence shown here is derived from an EMBL/GenBank/DDBJ whole genome shotgun (WGS) entry which is preliminary data.</text>
</comment>
<evidence type="ECO:0000313" key="6">
    <source>
        <dbReference type="Proteomes" id="UP000010931"/>
    </source>
</evidence>
<organism evidence="5 6">
    <name type="scientific">Streptomyces turgidiscabies (strain Car8)</name>
    <dbReference type="NCBI Taxonomy" id="698760"/>
    <lineage>
        <taxon>Bacteria</taxon>
        <taxon>Bacillati</taxon>
        <taxon>Actinomycetota</taxon>
        <taxon>Actinomycetes</taxon>
        <taxon>Kitasatosporales</taxon>
        <taxon>Streptomycetaceae</taxon>
        <taxon>Streptomyces</taxon>
    </lineage>
</organism>
<dbReference type="Gene3D" id="3.40.1650.10">
    <property type="entry name" value="RbsD-like domain"/>
    <property type="match status" value="1"/>
</dbReference>
<dbReference type="InterPro" id="IPR007721">
    <property type="entry name" value="RbsD_FucU"/>
</dbReference>
<gene>
    <name evidence="5" type="ORF">STRTUCAR8_01040</name>
</gene>
<dbReference type="PANTHER" id="PTHR31690">
    <property type="entry name" value="FUCOSE MUTAROTASE"/>
    <property type="match status" value="1"/>
</dbReference>
<name>L7F7A5_STRT8</name>
<keyword evidence="6" id="KW-1185">Reference proteome</keyword>
<proteinExistence type="predicted"/>
<evidence type="ECO:0000256" key="2">
    <source>
        <dbReference type="ARBA" id="ARBA00023235"/>
    </source>
</evidence>
<dbReference type="STRING" id="85558.T45_03166"/>
<sequence>MVGVDDVRLRPAGPRPRGRLLPLGRHRGGTGSGDCATAETDAMLSVTAAGFCRLASPEHQCRRRRRARRETPIHPNPNLPNSPTRRKIRPEGENTVLLTELLHPGILEALAGAGHGARVLLADGHYPASTATGERARTVHLNLAPGLLDVTSVLDVLLTALPVESAHVMVPPEGEPEPPAIAEYRARLAPVPVGTLGRFEFYDAARSPDLALAIVTADIRTYANLLLTIGVRAEGTLSTR</sequence>
<dbReference type="EMBL" id="AEJB01000343">
    <property type="protein sequence ID" value="ELP66550.1"/>
    <property type="molecule type" value="Genomic_DNA"/>
</dbReference>
<evidence type="ECO:0000256" key="4">
    <source>
        <dbReference type="SAM" id="MobiDB-lite"/>
    </source>
</evidence>
<comment type="catalytic activity">
    <reaction evidence="3">
        <text>alpha-L-fucose = beta-L-fucose</text>
        <dbReference type="Rhea" id="RHEA:25580"/>
        <dbReference type="ChEBI" id="CHEBI:42548"/>
        <dbReference type="ChEBI" id="CHEBI:42589"/>
        <dbReference type="EC" id="5.1.3.29"/>
    </reaction>
</comment>
<dbReference type="Proteomes" id="UP000010931">
    <property type="component" value="Unassembled WGS sequence"/>
</dbReference>
<dbReference type="Pfam" id="PF05025">
    <property type="entry name" value="RbsD_FucU"/>
    <property type="match status" value="1"/>
</dbReference>
<comment type="catalytic activity">
    <reaction evidence="1">
        <text>beta-D-ribopyranose = beta-D-ribofuranose</text>
        <dbReference type="Rhea" id="RHEA:25432"/>
        <dbReference type="ChEBI" id="CHEBI:27476"/>
        <dbReference type="ChEBI" id="CHEBI:47002"/>
        <dbReference type="EC" id="5.4.99.62"/>
    </reaction>
</comment>
<dbReference type="InterPro" id="IPR050443">
    <property type="entry name" value="RbsD/FucU_mutarotase"/>
</dbReference>
<feature type="region of interest" description="Disordered" evidence="4">
    <location>
        <begin position="63"/>
        <end position="88"/>
    </location>
</feature>
<evidence type="ECO:0000313" key="5">
    <source>
        <dbReference type="EMBL" id="ELP66550.1"/>
    </source>
</evidence>
<dbReference type="InterPro" id="IPR023750">
    <property type="entry name" value="RbsD-like_sf"/>
</dbReference>
<keyword evidence="2" id="KW-0413">Isomerase</keyword>
<dbReference type="GO" id="GO:0006004">
    <property type="term" value="P:fucose metabolic process"/>
    <property type="evidence" value="ECO:0007669"/>
    <property type="project" value="TreeGrafter"/>
</dbReference>
<evidence type="ECO:0000256" key="1">
    <source>
        <dbReference type="ARBA" id="ARBA00000223"/>
    </source>
</evidence>
<dbReference type="GO" id="GO:0036373">
    <property type="term" value="F:L-fucose mutarotase activity"/>
    <property type="evidence" value="ECO:0007669"/>
    <property type="project" value="UniProtKB-EC"/>
</dbReference>
<dbReference type="GO" id="GO:0042806">
    <property type="term" value="F:fucose binding"/>
    <property type="evidence" value="ECO:0007669"/>
    <property type="project" value="TreeGrafter"/>
</dbReference>
<accession>L7F7A5</accession>
<dbReference type="AlphaFoldDB" id="L7F7A5"/>
<feature type="region of interest" description="Disordered" evidence="4">
    <location>
        <begin position="1"/>
        <end position="33"/>
    </location>
</feature>
<dbReference type="PATRIC" id="fig|698760.3.peg.4694"/>
<dbReference type="PANTHER" id="PTHR31690:SF4">
    <property type="entry name" value="FUCOSE MUTAROTASE"/>
    <property type="match status" value="1"/>
</dbReference>
<dbReference type="SUPFAM" id="SSF102546">
    <property type="entry name" value="RbsD-like"/>
    <property type="match status" value="1"/>
</dbReference>
<reference evidence="5 6" key="1">
    <citation type="journal article" date="2011" name="Plasmid">
        <title>Streptomyces turgidiscabies Car8 contains a modular pathogenicity island that shares virulence genes with other actinobacterial plant pathogens.</title>
        <authorList>
            <person name="Huguet-Tapia J.C."/>
            <person name="Badger J.H."/>
            <person name="Loria R."/>
            <person name="Pettis G.S."/>
        </authorList>
    </citation>
    <scope>NUCLEOTIDE SEQUENCE [LARGE SCALE GENOMIC DNA]</scope>
    <source>
        <strain evidence="5 6">Car8</strain>
    </source>
</reference>
<dbReference type="GO" id="GO:0062193">
    <property type="term" value="F:D-ribose pyranase activity"/>
    <property type="evidence" value="ECO:0007669"/>
    <property type="project" value="UniProtKB-EC"/>
</dbReference>
<protein>
    <submittedName>
        <fullName evidence="5">Transporter, RbsD/FucU family</fullName>
    </submittedName>
</protein>